<evidence type="ECO:0000313" key="9">
    <source>
        <dbReference type="Proteomes" id="UP000068026"/>
    </source>
</evidence>
<dbReference type="GO" id="GO:0004252">
    <property type="term" value="F:serine-type endopeptidase activity"/>
    <property type="evidence" value="ECO:0007669"/>
    <property type="project" value="InterPro"/>
</dbReference>
<dbReference type="AlphaFoldDB" id="A0A0X8VAR9"/>
<dbReference type="PANTHER" id="PTHR43343">
    <property type="entry name" value="PEPTIDASE S12"/>
    <property type="match status" value="1"/>
</dbReference>
<reference evidence="8" key="3">
    <citation type="submission" date="2016-11" db="EMBL/GenBank/DDBJ databases">
        <authorList>
            <person name="Varghese N."/>
            <person name="Submissions S."/>
        </authorList>
    </citation>
    <scope>NUCLEOTIDE SEQUENCE</scope>
    <source>
        <strain evidence="8">DSM 1682</strain>
    </source>
</reference>
<evidence type="ECO:0000256" key="1">
    <source>
        <dbReference type="ARBA" id="ARBA00010541"/>
    </source>
</evidence>
<proteinExistence type="inferred from homology"/>
<protein>
    <submittedName>
        <fullName evidence="7 8">Serine protease Do</fullName>
        <ecNumber evidence="7">3.4.21.107</ecNumber>
    </submittedName>
</protein>
<organism evidence="8 10">
    <name type="scientific">Anaerotignum propionicum DSM 1682</name>
    <dbReference type="NCBI Taxonomy" id="991789"/>
    <lineage>
        <taxon>Bacteria</taxon>
        <taxon>Bacillati</taxon>
        <taxon>Bacillota</taxon>
        <taxon>Clostridia</taxon>
        <taxon>Lachnospirales</taxon>
        <taxon>Anaerotignaceae</taxon>
        <taxon>Anaerotignum</taxon>
    </lineage>
</organism>
<accession>A0A0X8VAR9</accession>
<evidence type="ECO:0000259" key="6">
    <source>
        <dbReference type="PROSITE" id="PS50106"/>
    </source>
</evidence>
<keyword evidence="5" id="KW-1133">Transmembrane helix</keyword>
<evidence type="ECO:0000256" key="4">
    <source>
        <dbReference type="SAM" id="MobiDB-lite"/>
    </source>
</evidence>
<feature type="domain" description="PDZ" evidence="6">
    <location>
        <begin position="383"/>
        <end position="457"/>
    </location>
</feature>
<feature type="region of interest" description="Disordered" evidence="4">
    <location>
        <begin position="1"/>
        <end position="83"/>
    </location>
</feature>
<keyword evidence="5" id="KW-0812">Transmembrane</keyword>
<dbReference type="EMBL" id="FQUA01000002">
    <property type="protein sequence ID" value="SHE39982.1"/>
    <property type="molecule type" value="Genomic_DNA"/>
</dbReference>
<evidence type="ECO:0000313" key="10">
    <source>
        <dbReference type="Proteomes" id="UP000184204"/>
    </source>
</evidence>
<keyword evidence="9" id="KW-1185">Reference proteome</keyword>
<dbReference type="Gene3D" id="2.40.10.10">
    <property type="entry name" value="Trypsin-like serine proteases"/>
    <property type="match status" value="2"/>
</dbReference>
<sequence length="472" mass="49738">MFDPEDMILNNKKNNETEDTKMNEQEMSKEPEITEESETTTQKEIIEGSAVEDELTEEQQVEEEDMETDGCSCGKAPNGEGPSLREYRYEEQVKKTPRKRRNWAKFIAACLIVSVAGGASMGAGYGAVKYYFADEPVVSNTPIIAQKVSSTTGLSAVDIIKGVKPSVVSISTKVSGAAEYFGSFSVPYEANGMGSGVIFYSDDDKVAIATNNHVVNGANSIFVTFEGDASVPAKVVGTKSESDLAVITVSWEALKSAGVKNVSVASFGDSDHLEVGDSVIAIGNAMGMGLSATDGMVSMTEQTINVEGNQLNVLQTSAAINGGNSGGPLVNSAGEVVGINTAKYNSSMAEGMGYAIPSNVIKPIVEDLLENGTQPRPYIGIKGTSITSENADLYKLPVGALIMEVAEGGPAEKAGIMVGDIITSFNGNTVMDMDSLVKIVGETKVGDTVDVHVVRDGKTGHDLKMTIADKNS</sequence>
<dbReference type="InterPro" id="IPR001940">
    <property type="entry name" value="Peptidase_S1C"/>
</dbReference>
<keyword evidence="5" id="KW-0472">Membrane</keyword>
<dbReference type="GO" id="GO:0006508">
    <property type="term" value="P:proteolysis"/>
    <property type="evidence" value="ECO:0007669"/>
    <property type="project" value="UniProtKB-KW"/>
</dbReference>
<feature type="compositionally biased region" description="Acidic residues" evidence="4">
    <location>
        <begin position="50"/>
        <end position="68"/>
    </location>
</feature>
<dbReference type="InterPro" id="IPR051201">
    <property type="entry name" value="Chloro_Bact_Ser_Proteases"/>
</dbReference>
<evidence type="ECO:0000256" key="5">
    <source>
        <dbReference type="SAM" id="Phobius"/>
    </source>
</evidence>
<dbReference type="SUPFAM" id="SSF50156">
    <property type="entry name" value="PDZ domain-like"/>
    <property type="match status" value="1"/>
</dbReference>
<dbReference type="EC" id="3.4.21.107" evidence="7"/>
<dbReference type="RefSeq" id="WP_066048302.1">
    <property type="nucleotide sequence ID" value="NZ_CP014223.1"/>
</dbReference>
<name>A0A0X8VAR9_ANAPI</name>
<dbReference type="PANTHER" id="PTHR43343:SF3">
    <property type="entry name" value="PROTEASE DO-LIKE 8, CHLOROPLASTIC"/>
    <property type="match status" value="1"/>
</dbReference>
<dbReference type="Pfam" id="PF13180">
    <property type="entry name" value="PDZ_2"/>
    <property type="match status" value="1"/>
</dbReference>
<keyword evidence="2 8" id="KW-0645">Protease</keyword>
<evidence type="ECO:0000256" key="3">
    <source>
        <dbReference type="ARBA" id="ARBA00022801"/>
    </source>
</evidence>
<dbReference type="PRINTS" id="PR00834">
    <property type="entry name" value="PROTEASES2C"/>
</dbReference>
<dbReference type="InterPro" id="IPR009003">
    <property type="entry name" value="Peptidase_S1_PA"/>
</dbReference>
<gene>
    <name evidence="7" type="primary">htrB</name>
    <name evidence="7" type="ORF">CPRO_09190</name>
    <name evidence="8" type="ORF">SAMN02745151_00565</name>
</gene>
<dbReference type="Pfam" id="PF13365">
    <property type="entry name" value="Trypsin_2"/>
    <property type="match status" value="1"/>
</dbReference>
<dbReference type="InterPro" id="IPR036034">
    <property type="entry name" value="PDZ_sf"/>
</dbReference>
<reference evidence="9" key="2">
    <citation type="submission" date="2016-01" db="EMBL/GenBank/DDBJ databases">
        <authorList>
            <person name="Poehlein A."/>
            <person name="Schlien K."/>
            <person name="Gottschalk G."/>
            <person name="Buckel W."/>
            <person name="Daniel R."/>
        </authorList>
    </citation>
    <scope>NUCLEOTIDE SEQUENCE [LARGE SCALE GENOMIC DNA]</scope>
    <source>
        <strain evidence="9">X2</strain>
    </source>
</reference>
<dbReference type="EMBL" id="CP014223">
    <property type="protein sequence ID" value="AMJ40518.1"/>
    <property type="molecule type" value="Genomic_DNA"/>
</dbReference>
<keyword evidence="3 7" id="KW-0378">Hydrolase</keyword>
<dbReference type="InterPro" id="IPR043504">
    <property type="entry name" value="Peptidase_S1_PA_chymotrypsin"/>
</dbReference>
<dbReference type="Gene3D" id="2.30.42.10">
    <property type="match status" value="1"/>
</dbReference>
<dbReference type="Proteomes" id="UP000184204">
    <property type="component" value="Unassembled WGS sequence"/>
</dbReference>
<dbReference type="SUPFAM" id="SSF50494">
    <property type="entry name" value="Trypsin-like serine proteases"/>
    <property type="match status" value="1"/>
</dbReference>
<feature type="transmembrane region" description="Helical" evidence="5">
    <location>
        <begin position="103"/>
        <end position="128"/>
    </location>
</feature>
<evidence type="ECO:0000313" key="7">
    <source>
        <dbReference type="EMBL" id="AMJ40518.1"/>
    </source>
</evidence>
<dbReference type="SMART" id="SM00228">
    <property type="entry name" value="PDZ"/>
    <property type="match status" value="1"/>
</dbReference>
<evidence type="ECO:0000256" key="2">
    <source>
        <dbReference type="ARBA" id="ARBA00022670"/>
    </source>
</evidence>
<dbReference type="Proteomes" id="UP000068026">
    <property type="component" value="Chromosome"/>
</dbReference>
<dbReference type="InterPro" id="IPR001478">
    <property type="entry name" value="PDZ"/>
</dbReference>
<evidence type="ECO:0000313" key="8">
    <source>
        <dbReference type="EMBL" id="SHE39982.1"/>
    </source>
</evidence>
<dbReference type="PROSITE" id="PS50106">
    <property type="entry name" value="PDZ"/>
    <property type="match status" value="1"/>
</dbReference>
<dbReference type="KEGG" id="cpro:CPRO_09190"/>
<feature type="compositionally biased region" description="Basic and acidic residues" evidence="4">
    <location>
        <begin position="13"/>
        <end position="32"/>
    </location>
</feature>
<reference evidence="7 9" key="1">
    <citation type="journal article" date="2016" name="Genome Announc.">
        <title>Complete Genome Sequence of the Amino Acid-Fermenting Clostridium propionicum X2 (DSM 1682).</title>
        <authorList>
            <person name="Poehlein A."/>
            <person name="Schlien K."/>
            <person name="Chowdhury N.P."/>
            <person name="Gottschalk G."/>
            <person name="Buckel W."/>
            <person name="Daniel R."/>
        </authorList>
    </citation>
    <scope>NUCLEOTIDE SEQUENCE [LARGE SCALE GENOMIC DNA]</scope>
    <source>
        <strain evidence="7 9">X2</strain>
    </source>
</reference>
<reference evidence="10" key="4">
    <citation type="submission" date="2016-11" db="EMBL/GenBank/DDBJ databases">
        <authorList>
            <person name="Jaros S."/>
            <person name="Januszkiewicz K."/>
            <person name="Wedrychowicz H."/>
        </authorList>
    </citation>
    <scope>NUCLEOTIDE SEQUENCE [LARGE SCALE GENOMIC DNA]</scope>
    <source>
        <strain evidence="10">DSM 1682</strain>
    </source>
</reference>
<comment type="similarity">
    <text evidence="1">Belongs to the peptidase S1C family.</text>
</comment>
<dbReference type="OrthoDB" id="9758917at2"/>